<dbReference type="eggNOG" id="ENOG502ZB3T">
    <property type="taxonomic scope" value="Bacteria"/>
</dbReference>
<reference evidence="3" key="1">
    <citation type="journal article" date="2008" name="PLoS ONE">
        <title>Survival in nuclear waste, extreme resistance, and potential applications gleaned from the genome sequence of Kineococcus radiotolerans SRS30216.</title>
        <authorList>
            <person name="Bagwell C.E."/>
            <person name="Bhat S."/>
            <person name="Hawkins G.M."/>
            <person name="Smith B.W."/>
            <person name="Biswas T."/>
            <person name="Hoover T.R."/>
            <person name="Saunders E."/>
            <person name="Han C.S."/>
            <person name="Tsodikov O.V."/>
            <person name="Shimkets L.J."/>
        </authorList>
    </citation>
    <scope>NUCLEOTIDE SEQUENCE [LARGE SCALE GENOMIC DNA]</scope>
    <source>
        <strain evidence="3">ATCC BAA-149 / DSM 14245 / SRS30216</strain>
    </source>
</reference>
<dbReference type="Proteomes" id="UP000001116">
    <property type="component" value="Chromosome"/>
</dbReference>
<feature type="compositionally biased region" description="Low complexity" evidence="1">
    <location>
        <begin position="134"/>
        <end position="154"/>
    </location>
</feature>
<accession>A6WB38</accession>
<dbReference type="STRING" id="266940.Krad_2552"/>
<feature type="region of interest" description="Disordered" evidence="1">
    <location>
        <begin position="113"/>
        <end position="161"/>
    </location>
</feature>
<dbReference type="AlphaFoldDB" id="A6WB38"/>
<protein>
    <submittedName>
        <fullName evidence="2">Plasmid encoded RepA protein</fullName>
    </submittedName>
</protein>
<evidence type="ECO:0000256" key="1">
    <source>
        <dbReference type="SAM" id="MobiDB-lite"/>
    </source>
</evidence>
<dbReference type="Pfam" id="PF04796">
    <property type="entry name" value="RepA_C"/>
    <property type="match status" value="1"/>
</dbReference>
<keyword evidence="3" id="KW-1185">Reference proteome</keyword>
<feature type="region of interest" description="Disordered" evidence="1">
    <location>
        <begin position="268"/>
        <end position="290"/>
    </location>
</feature>
<gene>
    <name evidence="2" type="ordered locus">Krad_2552</name>
</gene>
<evidence type="ECO:0000313" key="2">
    <source>
        <dbReference type="EMBL" id="ABS04027.1"/>
    </source>
</evidence>
<dbReference type="RefSeq" id="WP_012087747.1">
    <property type="nucleotide sequence ID" value="NC_009664.2"/>
</dbReference>
<sequence length="290" mass="32651">MIGYPYRTLPRSLLAWLTTEAVRTKSRTIPLGESLSDFCRQLELPITGLQIRRLKDQARRLFNARLSVHYVEHLETDPSPRGQRRQVRQEAGQNLLIASRYELWTTTQRSAKTSELEAAAEPTAKPAVRRGTKADAAQAAAQSAAQTGAAQRGAKPTAVTVETSLPSSVTLSAELYEEVTHRPVPVDIGALRLLRGSPLRLDVYTWLTYRMSYLRKPVVVTWEQLRFQFGTQVSTPRGYRHFRADFSEALRWVLAIYREAKVDEVGNGIRLRPSPPHVGRGKRPALNQRG</sequence>
<dbReference type="EMBL" id="CP000750">
    <property type="protein sequence ID" value="ABS04027.1"/>
    <property type="molecule type" value="Genomic_DNA"/>
</dbReference>
<dbReference type="KEGG" id="kra:Krad_2552"/>
<proteinExistence type="predicted"/>
<evidence type="ECO:0000313" key="3">
    <source>
        <dbReference type="Proteomes" id="UP000001116"/>
    </source>
</evidence>
<dbReference type="OrthoDB" id="1524783at2"/>
<dbReference type="InterPro" id="IPR006881">
    <property type="entry name" value="RepA_C"/>
</dbReference>
<name>A6WB38_KINRD</name>
<organism evidence="2 3">
    <name type="scientific">Kineococcus radiotolerans (strain ATCC BAA-149 / DSM 14245 / SRS30216)</name>
    <dbReference type="NCBI Taxonomy" id="266940"/>
    <lineage>
        <taxon>Bacteria</taxon>
        <taxon>Bacillati</taxon>
        <taxon>Actinomycetota</taxon>
        <taxon>Actinomycetes</taxon>
        <taxon>Kineosporiales</taxon>
        <taxon>Kineosporiaceae</taxon>
        <taxon>Kineococcus</taxon>
    </lineage>
</organism>
<dbReference type="HOGENOM" id="CLU_959032_0_0_11"/>